<sequence length="224" mass="24759">MTEHELTPARACYQEAAQIASALASAPRLRLLNLIVQTPRSVGELSALMDQSKAATSAQLKVLRDAGLLIREARGRQRLHRIANRAALALFLAHRDFALHQSARVRERMRRAEDQAPLVHEDPRELAQAVQDGTTQMLDLRPPKEWLHAHPAGAQNLPFETLDDDELPRDANYAVFCRGPVCAKAIEGTAKLRALGLDARRIPAGIAEWRLAGLPLTTQLEELA</sequence>
<dbReference type="PANTHER" id="PTHR43132">
    <property type="entry name" value="ARSENICAL RESISTANCE OPERON REPRESSOR ARSR-RELATED"/>
    <property type="match status" value="1"/>
</dbReference>
<dbReference type="InterPro" id="IPR036873">
    <property type="entry name" value="Rhodanese-like_dom_sf"/>
</dbReference>
<dbReference type="InterPro" id="IPR001845">
    <property type="entry name" value="HTH_ArsR_DNA-bd_dom"/>
</dbReference>
<dbReference type="NCBIfam" id="NF033788">
    <property type="entry name" value="HTH_metalloreg"/>
    <property type="match status" value="1"/>
</dbReference>
<feature type="domain" description="HTH arsR-type" evidence="5">
    <location>
        <begin position="8"/>
        <end position="102"/>
    </location>
</feature>
<protein>
    <submittedName>
        <fullName evidence="6">Bacterial regulatory protein, arsR family</fullName>
    </submittedName>
</protein>
<name>A0A2S9YK42_9BACT</name>
<dbReference type="OrthoDB" id="9776795at2"/>
<evidence type="ECO:0000259" key="4">
    <source>
        <dbReference type="PROSITE" id="PS50206"/>
    </source>
</evidence>
<dbReference type="SMART" id="SM00418">
    <property type="entry name" value="HTH_ARSR"/>
    <property type="match status" value="1"/>
</dbReference>
<dbReference type="RefSeq" id="WP_106389715.1">
    <property type="nucleotide sequence ID" value="NZ_PVNK01000012.1"/>
</dbReference>
<evidence type="ECO:0000256" key="1">
    <source>
        <dbReference type="ARBA" id="ARBA00023015"/>
    </source>
</evidence>
<dbReference type="InterPro" id="IPR011991">
    <property type="entry name" value="ArsR-like_HTH"/>
</dbReference>
<keyword evidence="3" id="KW-0804">Transcription</keyword>
<evidence type="ECO:0000313" key="6">
    <source>
        <dbReference type="EMBL" id="PRQ05460.1"/>
    </source>
</evidence>
<dbReference type="SUPFAM" id="SSF52821">
    <property type="entry name" value="Rhodanese/Cell cycle control phosphatase"/>
    <property type="match status" value="1"/>
</dbReference>
<keyword evidence="7" id="KW-1185">Reference proteome</keyword>
<dbReference type="PROSITE" id="PS50987">
    <property type="entry name" value="HTH_ARSR_2"/>
    <property type="match status" value="1"/>
</dbReference>
<dbReference type="InterPro" id="IPR051011">
    <property type="entry name" value="Metal_resp_trans_reg"/>
</dbReference>
<organism evidence="6 7">
    <name type="scientific">Enhygromyxa salina</name>
    <dbReference type="NCBI Taxonomy" id="215803"/>
    <lineage>
        <taxon>Bacteria</taxon>
        <taxon>Pseudomonadati</taxon>
        <taxon>Myxococcota</taxon>
        <taxon>Polyangia</taxon>
        <taxon>Nannocystales</taxon>
        <taxon>Nannocystaceae</taxon>
        <taxon>Enhygromyxa</taxon>
    </lineage>
</organism>
<feature type="domain" description="Rhodanese" evidence="4">
    <location>
        <begin position="131"/>
        <end position="218"/>
    </location>
</feature>
<dbReference type="GO" id="GO:0003677">
    <property type="term" value="F:DNA binding"/>
    <property type="evidence" value="ECO:0007669"/>
    <property type="project" value="UniProtKB-KW"/>
</dbReference>
<keyword evidence="1" id="KW-0805">Transcription regulation</keyword>
<dbReference type="Proteomes" id="UP000237968">
    <property type="component" value="Unassembled WGS sequence"/>
</dbReference>
<reference evidence="6 7" key="1">
    <citation type="submission" date="2018-03" db="EMBL/GenBank/DDBJ databases">
        <title>Draft Genome Sequences of the Obligatory Marine Myxobacteria Enhygromyxa salina SWB005.</title>
        <authorList>
            <person name="Poehlein A."/>
            <person name="Moghaddam J.A."/>
            <person name="Harms H."/>
            <person name="Alanjari M."/>
            <person name="Koenig G.M."/>
            <person name="Daniel R."/>
            <person name="Schaeberle T.F."/>
        </authorList>
    </citation>
    <scope>NUCLEOTIDE SEQUENCE [LARGE SCALE GENOMIC DNA]</scope>
    <source>
        <strain evidence="6 7">SWB005</strain>
    </source>
</reference>
<dbReference type="CDD" id="cd00158">
    <property type="entry name" value="RHOD"/>
    <property type="match status" value="1"/>
</dbReference>
<dbReference type="Gene3D" id="1.10.10.10">
    <property type="entry name" value="Winged helix-like DNA-binding domain superfamily/Winged helix DNA-binding domain"/>
    <property type="match status" value="1"/>
</dbReference>
<dbReference type="InterPro" id="IPR001763">
    <property type="entry name" value="Rhodanese-like_dom"/>
</dbReference>
<proteinExistence type="predicted"/>
<accession>A0A2S9YK42</accession>
<dbReference type="Gene3D" id="3.40.250.10">
    <property type="entry name" value="Rhodanese-like domain"/>
    <property type="match status" value="1"/>
</dbReference>
<dbReference type="Pfam" id="PF01022">
    <property type="entry name" value="HTH_5"/>
    <property type="match status" value="1"/>
</dbReference>
<dbReference type="InterPro" id="IPR036390">
    <property type="entry name" value="WH_DNA-bd_sf"/>
</dbReference>
<evidence type="ECO:0000313" key="7">
    <source>
        <dbReference type="Proteomes" id="UP000237968"/>
    </source>
</evidence>
<comment type="caution">
    <text evidence="6">The sequence shown here is derived from an EMBL/GenBank/DDBJ whole genome shotgun (WGS) entry which is preliminary data.</text>
</comment>
<dbReference type="SMART" id="SM00450">
    <property type="entry name" value="RHOD"/>
    <property type="match status" value="1"/>
</dbReference>
<evidence type="ECO:0000256" key="3">
    <source>
        <dbReference type="ARBA" id="ARBA00023163"/>
    </source>
</evidence>
<evidence type="ECO:0000256" key="2">
    <source>
        <dbReference type="ARBA" id="ARBA00023125"/>
    </source>
</evidence>
<dbReference type="PROSITE" id="PS50206">
    <property type="entry name" value="RHODANESE_3"/>
    <property type="match status" value="1"/>
</dbReference>
<dbReference type="Pfam" id="PF00581">
    <property type="entry name" value="Rhodanese"/>
    <property type="match status" value="1"/>
</dbReference>
<dbReference type="AlphaFoldDB" id="A0A2S9YK42"/>
<evidence type="ECO:0000259" key="5">
    <source>
        <dbReference type="PROSITE" id="PS50987"/>
    </source>
</evidence>
<dbReference type="InterPro" id="IPR036388">
    <property type="entry name" value="WH-like_DNA-bd_sf"/>
</dbReference>
<keyword evidence="2" id="KW-0238">DNA-binding</keyword>
<dbReference type="GO" id="GO:0003700">
    <property type="term" value="F:DNA-binding transcription factor activity"/>
    <property type="evidence" value="ECO:0007669"/>
    <property type="project" value="InterPro"/>
</dbReference>
<gene>
    <name evidence="6" type="ORF">ENSA5_02370</name>
</gene>
<dbReference type="EMBL" id="PVNK01000012">
    <property type="protein sequence ID" value="PRQ05460.1"/>
    <property type="molecule type" value="Genomic_DNA"/>
</dbReference>
<dbReference type="SUPFAM" id="SSF46785">
    <property type="entry name" value="Winged helix' DNA-binding domain"/>
    <property type="match status" value="1"/>
</dbReference>
<dbReference type="PANTHER" id="PTHR43132:SF2">
    <property type="entry name" value="ARSENICAL RESISTANCE OPERON REPRESSOR ARSR-RELATED"/>
    <property type="match status" value="1"/>
</dbReference>
<dbReference type="CDD" id="cd00090">
    <property type="entry name" value="HTH_ARSR"/>
    <property type="match status" value="1"/>
</dbReference>